<dbReference type="Gene3D" id="3.40.50.720">
    <property type="entry name" value="NAD(P)-binding Rossmann-like Domain"/>
    <property type="match status" value="1"/>
</dbReference>
<dbReference type="CDD" id="cd21505">
    <property type="entry name" value="PPP2R3C"/>
    <property type="match status" value="1"/>
</dbReference>
<keyword evidence="4" id="KW-0472">Membrane</keyword>
<reference evidence="6" key="1">
    <citation type="submission" date="2021-02" db="EMBL/GenBank/DDBJ databases">
        <authorList>
            <person name="Nowell W R."/>
        </authorList>
    </citation>
    <scope>NUCLEOTIDE SEQUENCE</scope>
</reference>
<dbReference type="PANTHER" id="PTHR12085:SF3">
    <property type="entry name" value="SERINE_THREONINE-PROTEIN PHOSPHATASE 2A REGULATORY SUBUNIT B'' SUBUNIT GAMMA"/>
    <property type="match status" value="1"/>
</dbReference>
<dbReference type="PROSITE" id="PS50222">
    <property type="entry name" value="EF_HAND_2"/>
    <property type="match status" value="1"/>
</dbReference>
<dbReference type="Pfam" id="PF00106">
    <property type="entry name" value="adh_short"/>
    <property type="match status" value="1"/>
</dbReference>
<dbReference type="InterPro" id="IPR002048">
    <property type="entry name" value="EF_hand_dom"/>
</dbReference>
<evidence type="ECO:0000256" key="2">
    <source>
        <dbReference type="ARBA" id="ARBA00022490"/>
    </source>
</evidence>
<dbReference type="GO" id="GO:0005813">
    <property type="term" value="C:centrosome"/>
    <property type="evidence" value="ECO:0007669"/>
    <property type="project" value="TreeGrafter"/>
</dbReference>
<keyword evidence="2" id="KW-0963">Cytoplasm</keyword>
<dbReference type="GO" id="GO:0000226">
    <property type="term" value="P:microtubule cytoskeleton organization"/>
    <property type="evidence" value="ECO:0007669"/>
    <property type="project" value="TreeGrafter"/>
</dbReference>
<dbReference type="SUPFAM" id="SSF51735">
    <property type="entry name" value="NAD(P)-binding Rossmann-fold domains"/>
    <property type="match status" value="1"/>
</dbReference>
<dbReference type="InterPro" id="IPR039865">
    <property type="entry name" value="PPP2R3C"/>
</dbReference>
<dbReference type="GO" id="GO:0005819">
    <property type="term" value="C:spindle"/>
    <property type="evidence" value="ECO:0007669"/>
    <property type="project" value="TreeGrafter"/>
</dbReference>
<dbReference type="InterPro" id="IPR018247">
    <property type="entry name" value="EF_Hand_1_Ca_BS"/>
</dbReference>
<dbReference type="SUPFAM" id="SSF47473">
    <property type="entry name" value="EF-hand"/>
    <property type="match status" value="1"/>
</dbReference>
<dbReference type="EMBL" id="CAJOBP010002521">
    <property type="protein sequence ID" value="CAF4359492.1"/>
    <property type="molecule type" value="Genomic_DNA"/>
</dbReference>
<organism evidence="6 7">
    <name type="scientific">Rotaria socialis</name>
    <dbReference type="NCBI Taxonomy" id="392032"/>
    <lineage>
        <taxon>Eukaryota</taxon>
        <taxon>Metazoa</taxon>
        <taxon>Spiralia</taxon>
        <taxon>Gnathifera</taxon>
        <taxon>Rotifera</taxon>
        <taxon>Eurotatoria</taxon>
        <taxon>Bdelloidea</taxon>
        <taxon>Philodinida</taxon>
        <taxon>Philodinidae</taxon>
        <taxon>Rotaria</taxon>
    </lineage>
</organism>
<sequence>MTSFLWPSSPSATVAVLVLFYCLPVNYVGLCCKLYTIAYLIFMAIGYLFSSKRSLRRLTLLANKSSYALVTGASSGIGAQICRHLIQHDFNLIMVARSETKLHTLADELRQINDKINIHTIIQDLTEYNAVENLINRIDTLKNVNIDIIINNAGRGCTKPFFQTSTSGMAYEQMIALHIRVPTLLIRHYVPKMLDRPSRIVNISSEISYMSSPRAAMYASTKAFLTQLTTSLDYEIEQFNDSNSKNNVSLLLATPGPTLNTEFDHHDDSVVFRLPFVTLTAEQVASQIVDACLRGDRFCTPGWANQLTIWLMTKVPLNFTHLVCWLLWASWSEVKQWLYERRHLVIVCFNLIFFLFVLTCFLLMDKIVENLKKQLEKPKITTTEENEFDLFTKFLREGHETPHQDAATLNKKLHIPRDGALGHAHHHFTKIPKFYENIPTDPLGRKLREEARALFLHRKSQEIISSDEANSLLTLLEENASAPLDPESPKINYDDFMRVVQKATPAIANLFPPTIFADLYQNDPYGRVRILDLYQYTMRKMWYHHSRMGLSLYDSIGQGYLRESDLEDYIYELIPTMHQLSQLQETFYKFYVCTAVRKFFFFLDPLRTGRIAIPDILCSGYLDKLLELREEDAEPDDLEQNWFSCQSASKIYTRYLQLDKDHNGLLSRDELAKYNSSTLTPVFIIRVFQECLTYGGEMDYKSYLDFVLALENRNSPQSLRYLFQIMDIDNKGYLHPEWDNQMIVVLYRCDRRFVVQRYIERVLANSSQWQRLAKSSFSSIEPIGRTYKMMENEVKLMHKIFSWHLNETLSFSIIGELDQLLDWEDLLDFIERAQMTSKNNKRNQSKTINSPSIVPTIPVGTSVLTKKILEKNPITDNLQAKKNDLAPIKMNKKVLQQQRSFDENTLSSSSNNWIQINNICIPYINKSQQSRLLPYQVLVDCDLLNEKDQSFLFHFTTKATSIDIENFEKIISTSSSIDFTLDNDLILIDLYHLIFGMSKVLYVKLLNNQRDVNKSYKTVLAQRGGTVLVHSRSVPFITVGKRDCMLLESLSTTLQLTAKTMSSLRRHSLPAHSHQIDYLRLVEFYRRIYQQDDSKNLNQQQQLLVNIDEIQKYVDENDIIIDMTLAQYQQVEFQKLKNQINKSKRNPTKRKANTTMNELQNRTIELE</sequence>
<evidence type="ECO:0000313" key="7">
    <source>
        <dbReference type="Proteomes" id="UP000663873"/>
    </source>
</evidence>
<keyword evidence="4" id="KW-0812">Transmembrane</keyword>
<protein>
    <recommendedName>
        <fullName evidence="5">EF-hand domain-containing protein</fullName>
    </recommendedName>
</protein>
<accession>A0A820LMP9</accession>
<dbReference type="PRINTS" id="PR00081">
    <property type="entry name" value="GDHRDH"/>
</dbReference>
<dbReference type="InterPro" id="IPR036291">
    <property type="entry name" value="NAD(P)-bd_dom_sf"/>
</dbReference>
<dbReference type="InterPro" id="IPR011992">
    <property type="entry name" value="EF-hand-dom_pair"/>
</dbReference>
<keyword evidence="7" id="KW-1185">Reference proteome</keyword>
<dbReference type="PANTHER" id="PTHR12085">
    <property type="entry name" value="SERINE/THREONINE-PROTEIN PHOSPHATASE 2A REGULATORY SUBUNIT B'' SUBUNIT GAMMA"/>
    <property type="match status" value="1"/>
</dbReference>
<dbReference type="AlphaFoldDB" id="A0A820LMP9"/>
<keyword evidence="3" id="KW-0106">Calcium</keyword>
<evidence type="ECO:0000256" key="3">
    <source>
        <dbReference type="ARBA" id="ARBA00022837"/>
    </source>
</evidence>
<dbReference type="Proteomes" id="UP000663873">
    <property type="component" value="Unassembled WGS sequence"/>
</dbReference>
<name>A0A820LMP9_9BILA</name>
<dbReference type="GO" id="GO:0005509">
    <property type="term" value="F:calcium ion binding"/>
    <property type="evidence" value="ECO:0007669"/>
    <property type="project" value="InterPro"/>
</dbReference>
<gene>
    <name evidence="6" type="ORF">UJA718_LOCUS16343</name>
</gene>
<dbReference type="InterPro" id="IPR002347">
    <property type="entry name" value="SDR_fam"/>
</dbReference>
<keyword evidence="4" id="KW-1133">Transmembrane helix</keyword>
<dbReference type="GO" id="GO:0035303">
    <property type="term" value="P:regulation of dephosphorylation"/>
    <property type="evidence" value="ECO:0007669"/>
    <property type="project" value="InterPro"/>
</dbReference>
<dbReference type="GO" id="GO:0030865">
    <property type="term" value="P:cortical cytoskeleton organization"/>
    <property type="evidence" value="ECO:0007669"/>
    <property type="project" value="TreeGrafter"/>
</dbReference>
<evidence type="ECO:0000259" key="5">
    <source>
        <dbReference type="PROSITE" id="PS50222"/>
    </source>
</evidence>
<proteinExistence type="predicted"/>
<dbReference type="GO" id="GO:0005737">
    <property type="term" value="C:cytoplasm"/>
    <property type="evidence" value="ECO:0007669"/>
    <property type="project" value="UniProtKB-SubCell"/>
</dbReference>
<evidence type="ECO:0000256" key="4">
    <source>
        <dbReference type="SAM" id="Phobius"/>
    </source>
</evidence>
<feature type="transmembrane region" description="Helical" evidence="4">
    <location>
        <begin position="27"/>
        <end position="49"/>
    </location>
</feature>
<evidence type="ECO:0000313" key="6">
    <source>
        <dbReference type="EMBL" id="CAF4359492.1"/>
    </source>
</evidence>
<comment type="subcellular location">
    <subcellularLocation>
        <location evidence="1">Cytoplasm</location>
    </subcellularLocation>
</comment>
<feature type="transmembrane region" description="Helical" evidence="4">
    <location>
        <begin position="344"/>
        <end position="364"/>
    </location>
</feature>
<evidence type="ECO:0000256" key="1">
    <source>
        <dbReference type="ARBA" id="ARBA00004496"/>
    </source>
</evidence>
<dbReference type="Gene3D" id="1.10.238.10">
    <property type="entry name" value="EF-hand"/>
    <property type="match status" value="1"/>
</dbReference>
<dbReference type="PROSITE" id="PS00018">
    <property type="entry name" value="EF_HAND_1"/>
    <property type="match status" value="1"/>
</dbReference>
<feature type="domain" description="EF-hand" evidence="5">
    <location>
        <begin position="646"/>
        <end position="681"/>
    </location>
</feature>
<comment type="caution">
    <text evidence="6">The sequence shown here is derived from an EMBL/GenBank/DDBJ whole genome shotgun (WGS) entry which is preliminary data.</text>
</comment>